<dbReference type="GeneID" id="9704391"/>
<dbReference type="InterPro" id="IPR029032">
    <property type="entry name" value="AhpD-like"/>
</dbReference>
<accession>D9PVN0</accession>
<dbReference type="AlphaFoldDB" id="D9PVN0"/>
<dbReference type="Pfam" id="PF02627">
    <property type="entry name" value="CMD"/>
    <property type="match status" value="1"/>
</dbReference>
<keyword evidence="2" id="KW-0456">Lyase</keyword>
<proteinExistence type="predicted"/>
<sequence>MDRYTAGMEILERIHRESYRKLRDELEDVAPDLSRFVVEFAYGDIYSRDALDLKTRELVTVAALTVLGAEKQLKGHVKGAFNAGCSREEIIEVLIQMAVYAGFPAAINGVAAAAEVFRDMEK</sequence>
<dbReference type="Proteomes" id="UP000000345">
    <property type="component" value="Chromosome"/>
</dbReference>
<dbReference type="GO" id="GO:0051920">
    <property type="term" value="F:peroxiredoxin activity"/>
    <property type="evidence" value="ECO:0007669"/>
    <property type="project" value="InterPro"/>
</dbReference>
<feature type="domain" description="Carboxymuconolactone decarboxylase-like" evidence="1">
    <location>
        <begin position="31"/>
        <end position="115"/>
    </location>
</feature>
<dbReference type="PaxDb" id="79929-MTBMA_c06830"/>
<dbReference type="STRING" id="79929.MTBMA_c06830"/>
<dbReference type="KEGG" id="mmg:MTBMA_c06830"/>
<evidence type="ECO:0000313" key="3">
    <source>
        <dbReference type="Proteomes" id="UP000000345"/>
    </source>
</evidence>
<dbReference type="Gene3D" id="1.20.1290.10">
    <property type="entry name" value="AhpD-like"/>
    <property type="match status" value="1"/>
</dbReference>
<dbReference type="RefSeq" id="WP_013295502.1">
    <property type="nucleotide sequence ID" value="NC_014408.1"/>
</dbReference>
<dbReference type="GO" id="GO:0047575">
    <property type="term" value="F:4-carboxymuconolactone decarboxylase activity"/>
    <property type="evidence" value="ECO:0007669"/>
    <property type="project" value="UniProtKB-EC"/>
</dbReference>
<evidence type="ECO:0000259" key="1">
    <source>
        <dbReference type="Pfam" id="PF02627"/>
    </source>
</evidence>
<gene>
    <name evidence="2" type="primary">pcaC</name>
    <name evidence="2" type="ordered locus">MTBMA_c06830</name>
</gene>
<protein>
    <submittedName>
        <fullName evidence="2">Gamma-carboxymuconolactone decarboxylase</fullName>
        <ecNumber evidence="2">4.1.1.44</ecNumber>
    </submittedName>
</protein>
<dbReference type="InterPro" id="IPR052512">
    <property type="entry name" value="4CMD/NDH-1_regulator"/>
</dbReference>
<dbReference type="EMBL" id="CP001710">
    <property type="protein sequence ID" value="ADL58278.1"/>
    <property type="molecule type" value="Genomic_DNA"/>
</dbReference>
<dbReference type="SUPFAM" id="SSF69118">
    <property type="entry name" value="AhpD-like"/>
    <property type="match status" value="1"/>
</dbReference>
<dbReference type="GeneID" id="77399463"/>
<reference key="1">
    <citation type="submission" date="2009-08" db="EMBL/GenBank/DDBJ databases">
        <title>The genome sequence of Methanothermobacter marburgensis.</title>
        <authorList>
            <person name="Kaster A."/>
            <person name="Seedorf H."/>
            <person name="Goenrich M."/>
            <person name="Wiezer A."/>
            <person name="Liesegang H."/>
            <person name="Thauer R."/>
            <person name="Gottschalk G."/>
        </authorList>
    </citation>
    <scope>NUCLEOTIDE SEQUENCE</scope>
    <source>
        <strain>Marburg</strain>
    </source>
</reference>
<dbReference type="OrthoDB" id="36436at2157"/>
<organism evidence="2 3">
    <name type="scientific">Methanothermobacter marburgensis (strain ATCC BAA-927 / DSM 2133 / JCM 14651 / NBRC 100331 / OCM 82 / Marburg)</name>
    <name type="common">Methanobacterium thermoautotrophicum</name>
    <dbReference type="NCBI Taxonomy" id="79929"/>
    <lineage>
        <taxon>Archaea</taxon>
        <taxon>Methanobacteriati</taxon>
        <taxon>Methanobacteriota</taxon>
        <taxon>Methanomada group</taxon>
        <taxon>Methanobacteria</taxon>
        <taxon>Methanobacteriales</taxon>
        <taxon>Methanobacteriaceae</taxon>
        <taxon>Methanothermobacter</taxon>
    </lineage>
</organism>
<dbReference type="PATRIC" id="fig|79929.8.peg.668"/>
<name>D9PVN0_METTM</name>
<dbReference type="InterPro" id="IPR003779">
    <property type="entry name" value="CMD-like"/>
</dbReference>
<dbReference type="PANTHER" id="PTHR33570:SF10">
    <property type="entry name" value="GAMMA-CARBOXYMUCONOLACTONE DECARBOXYLASE"/>
    <property type="match status" value="1"/>
</dbReference>
<keyword evidence="3" id="KW-1185">Reference proteome</keyword>
<evidence type="ECO:0000313" key="2">
    <source>
        <dbReference type="EMBL" id="ADL58278.1"/>
    </source>
</evidence>
<dbReference type="EC" id="4.1.1.44" evidence="2"/>
<dbReference type="PANTHER" id="PTHR33570">
    <property type="entry name" value="4-CARBOXYMUCONOLACTONE DECARBOXYLASE FAMILY PROTEIN"/>
    <property type="match status" value="1"/>
</dbReference>
<dbReference type="HOGENOM" id="CLU_070025_2_1_2"/>
<reference evidence="2 3" key="2">
    <citation type="journal article" date="2010" name="J. Bacteriol.">
        <title>Complete genome sequence of Methanothermobacter marburgensis, a methanoarchaeon model organism.</title>
        <authorList>
            <person name="Liesegang H."/>
            <person name="Kaster A.K."/>
            <person name="Wiezer A."/>
            <person name="Goenrich M."/>
            <person name="Wollherr A."/>
            <person name="Seedorf H."/>
            <person name="Gottschalk G."/>
            <person name="Thauer R.K."/>
        </authorList>
    </citation>
    <scope>NUCLEOTIDE SEQUENCE [LARGE SCALE GENOMIC DNA]</scope>
    <source>
        <strain evidence="3">ATCC BAA-927 / DSM 2133 / JCM 14651 / NBRC 100331 / OCM 82 / Marburg</strain>
    </source>
</reference>